<name>A0A8J8NWL7_HALGN</name>
<organism evidence="1 2">
    <name type="scientific">Halteria grandinella</name>
    <dbReference type="NCBI Taxonomy" id="5974"/>
    <lineage>
        <taxon>Eukaryota</taxon>
        <taxon>Sar</taxon>
        <taxon>Alveolata</taxon>
        <taxon>Ciliophora</taxon>
        <taxon>Intramacronucleata</taxon>
        <taxon>Spirotrichea</taxon>
        <taxon>Stichotrichia</taxon>
        <taxon>Sporadotrichida</taxon>
        <taxon>Halteriidae</taxon>
        <taxon>Halteria</taxon>
    </lineage>
</organism>
<reference evidence="1" key="1">
    <citation type="submission" date="2019-06" db="EMBL/GenBank/DDBJ databases">
        <authorList>
            <person name="Zheng W."/>
        </authorList>
    </citation>
    <scope>NUCLEOTIDE SEQUENCE</scope>
    <source>
        <strain evidence="1">QDHG01</strain>
    </source>
</reference>
<keyword evidence="2" id="KW-1185">Reference proteome</keyword>
<gene>
    <name evidence="1" type="ORF">FGO68_gene12163</name>
</gene>
<accession>A0A8J8NWL7</accession>
<evidence type="ECO:0000313" key="1">
    <source>
        <dbReference type="EMBL" id="TNV81595.1"/>
    </source>
</evidence>
<comment type="caution">
    <text evidence="1">The sequence shown here is derived from an EMBL/GenBank/DDBJ whole genome shotgun (WGS) entry which is preliminary data.</text>
</comment>
<dbReference type="EMBL" id="RRYP01005966">
    <property type="protein sequence ID" value="TNV81595.1"/>
    <property type="molecule type" value="Genomic_DNA"/>
</dbReference>
<dbReference type="Proteomes" id="UP000785679">
    <property type="component" value="Unassembled WGS sequence"/>
</dbReference>
<protein>
    <submittedName>
        <fullName evidence="1">Uncharacterized protein</fullName>
    </submittedName>
</protein>
<dbReference type="AlphaFoldDB" id="A0A8J8NWL7"/>
<evidence type="ECO:0000313" key="2">
    <source>
        <dbReference type="Proteomes" id="UP000785679"/>
    </source>
</evidence>
<proteinExistence type="predicted"/>
<sequence>MIGLISNQDRFQQREVFVAYSQDQAGKGLIKTWAPEANIQLSPQEVYLTAKTRVCAKSYYQKPICSLN</sequence>